<proteinExistence type="predicted"/>
<dbReference type="VEuPathDB" id="PlasmoDB:POWCR01_060012600"/>
<evidence type="ECO:0000313" key="2">
    <source>
        <dbReference type="EMBL" id="SCP03877.1"/>
    </source>
</evidence>
<feature type="domain" description="RAP" evidence="1">
    <location>
        <begin position="376"/>
        <end position="433"/>
    </location>
</feature>
<dbReference type="SMART" id="SM00952">
    <property type="entry name" value="RAP"/>
    <property type="match status" value="1"/>
</dbReference>
<dbReference type="VEuPathDB" id="PlasmoDB:PocGH01_06017700"/>
<protein>
    <submittedName>
        <fullName evidence="2">RAP protein, putative</fullName>
    </submittedName>
</protein>
<dbReference type="InterPro" id="IPR011335">
    <property type="entry name" value="Restrct_endonuc-II-like"/>
</dbReference>
<dbReference type="EMBL" id="LT594587">
    <property type="protein sequence ID" value="SCP03877.1"/>
    <property type="molecule type" value="Genomic_DNA"/>
</dbReference>
<dbReference type="PROSITE" id="PS51286">
    <property type="entry name" value="RAP"/>
    <property type="match status" value="1"/>
</dbReference>
<dbReference type="Proteomes" id="UP000242942">
    <property type="component" value="Chromosome 6"/>
</dbReference>
<dbReference type="OrthoDB" id="385235at2759"/>
<dbReference type="AlphaFoldDB" id="A0A1D3TFY9"/>
<dbReference type="Pfam" id="PF08373">
    <property type="entry name" value="RAP"/>
    <property type="match status" value="1"/>
</dbReference>
<dbReference type="GO" id="GO:0006281">
    <property type="term" value="P:DNA repair"/>
    <property type="evidence" value="ECO:0007669"/>
    <property type="project" value="UniProtKB-ARBA"/>
</dbReference>
<gene>
    <name evidence="2" type="primary">PocGH01_06017700</name>
    <name evidence="2" type="ORF">POCGH01_06017700</name>
</gene>
<evidence type="ECO:0000313" key="3">
    <source>
        <dbReference type="Proteomes" id="UP000242942"/>
    </source>
</evidence>
<accession>A0A1D3TFY9</accession>
<reference evidence="2 3" key="1">
    <citation type="submission" date="2016-06" db="EMBL/GenBank/DDBJ databases">
        <authorList>
            <consortium name="Pathogen Informatics"/>
        </authorList>
    </citation>
    <scope>NUCLEOTIDE SEQUENCE [LARGE SCALE GENOMIC DNA]</scope>
    <source>
        <strain evidence="2">PocGH01</strain>
    </source>
</reference>
<keyword evidence="3" id="KW-1185">Reference proteome</keyword>
<dbReference type="InterPro" id="IPR013584">
    <property type="entry name" value="RAP"/>
</dbReference>
<dbReference type="SUPFAM" id="SSF52980">
    <property type="entry name" value="Restriction endonuclease-like"/>
    <property type="match status" value="1"/>
</dbReference>
<evidence type="ECO:0000259" key="1">
    <source>
        <dbReference type="PROSITE" id="PS51286"/>
    </source>
</evidence>
<organism evidence="2 3">
    <name type="scientific">Plasmodium ovale</name>
    <name type="common">malaria parasite P. ovale</name>
    <dbReference type="NCBI Taxonomy" id="36330"/>
    <lineage>
        <taxon>Eukaryota</taxon>
        <taxon>Sar</taxon>
        <taxon>Alveolata</taxon>
        <taxon>Apicomplexa</taxon>
        <taxon>Aconoidasida</taxon>
        <taxon>Haemosporida</taxon>
        <taxon>Plasmodiidae</taxon>
        <taxon>Plasmodium</taxon>
        <taxon>Plasmodium (Plasmodium)</taxon>
    </lineage>
</organism>
<dbReference type="Gene3D" id="3.40.960.10">
    <property type="entry name" value="VSR Endonuclease"/>
    <property type="match status" value="1"/>
</dbReference>
<name>A0A1D3TFY9_PLAOA</name>
<sequence>MKVERFLGTFERMIAKVVKGLPRRNFICFVSRFISYDYTFLKDSIKENGSNVDDIHFGVTDEGEMHKDKLIYLVKNIQMINLKEKTILNNISNLLKKYTNEFSVEEIYLIIHTFCKLNFTKYSLYNNFVKIIMNKKPLINTRTLTQLLIDLHKSSSLDMNALTFFTQYYIKNSLKKFSLFDLSMLLYIFNKYNYNDMVTVGGICDVIRGYFMPVVSEDKGVLTTILLSLSVLNANYDLYSHLVKEHVYKNYEHFEVKYLCNIAYSIVLWLANGLKKDDSLSGALDDVVSLLLRNTHKLKNEELKQIHIVLYFLRALGDNCDDAINKIEKKNIKNTITVSKIQQQIERFFKEMGLQVQRELPVGPYMLDFALKKKRVCIEVNGFTHYYTFGGKLNSKTKLKYFILRKLQWKVITIEYMDWKNKSKDDKLKYIEAHILDKIR</sequence>